<proteinExistence type="predicted"/>
<dbReference type="Gene3D" id="1.10.287.130">
    <property type="match status" value="1"/>
</dbReference>
<dbReference type="SUPFAM" id="SSF55785">
    <property type="entry name" value="PYP-like sensor domain (PAS domain)"/>
    <property type="match status" value="1"/>
</dbReference>
<dbReference type="Pfam" id="PF00989">
    <property type="entry name" value="PAS"/>
    <property type="match status" value="1"/>
</dbReference>
<evidence type="ECO:0000259" key="8">
    <source>
        <dbReference type="PROSITE" id="PS50112"/>
    </source>
</evidence>
<reference evidence="9" key="1">
    <citation type="submission" date="2018-07" db="EMBL/GenBank/DDBJ databases">
        <authorList>
            <person name="Quirk P.G."/>
            <person name="Krulwich T.A."/>
        </authorList>
    </citation>
    <scope>NUCLEOTIDE SEQUENCE</scope>
</reference>
<evidence type="ECO:0000256" key="2">
    <source>
        <dbReference type="ARBA" id="ARBA00022679"/>
    </source>
</evidence>
<protein>
    <submittedName>
        <fullName evidence="9">Nitrogen regulation protein NtrB</fullName>
        <ecNumber evidence="9">2.7.13.3</ecNumber>
    </submittedName>
</protein>
<dbReference type="EMBL" id="UIDG01000220">
    <property type="protein sequence ID" value="SUS06535.1"/>
    <property type="molecule type" value="Genomic_DNA"/>
</dbReference>
<evidence type="ECO:0000313" key="9">
    <source>
        <dbReference type="EMBL" id="SUS06535.1"/>
    </source>
</evidence>
<dbReference type="GO" id="GO:0005524">
    <property type="term" value="F:ATP binding"/>
    <property type="evidence" value="ECO:0007669"/>
    <property type="project" value="UniProtKB-KW"/>
</dbReference>
<evidence type="ECO:0000256" key="4">
    <source>
        <dbReference type="ARBA" id="ARBA00022777"/>
    </source>
</evidence>
<evidence type="ECO:0000256" key="1">
    <source>
        <dbReference type="ARBA" id="ARBA00022553"/>
    </source>
</evidence>
<dbReference type="PANTHER" id="PTHR43065:SF10">
    <property type="entry name" value="PEROXIDE STRESS-ACTIVATED HISTIDINE KINASE MAK3"/>
    <property type="match status" value="1"/>
</dbReference>
<dbReference type="InterPro" id="IPR036097">
    <property type="entry name" value="HisK_dim/P_sf"/>
</dbReference>
<evidence type="ECO:0000256" key="6">
    <source>
        <dbReference type="ARBA" id="ARBA00023012"/>
    </source>
</evidence>
<organism evidence="9">
    <name type="scientific">metagenome</name>
    <dbReference type="NCBI Taxonomy" id="256318"/>
    <lineage>
        <taxon>unclassified sequences</taxon>
        <taxon>metagenomes</taxon>
    </lineage>
</organism>
<dbReference type="SMART" id="SM00091">
    <property type="entry name" value="PAS"/>
    <property type="match status" value="1"/>
</dbReference>
<dbReference type="NCBIfam" id="TIGR00229">
    <property type="entry name" value="sensory_box"/>
    <property type="match status" value="1"/>
</dbReference>
<dbReference type="Gene3D" id="3.30.565.10">
    <property type="entry name" value="Histidine kinase-like ATPase, C-terminal domain"/>
    <property type="match status" value="1"/>
</dbReference>
<dbReference type="PROSITE" id="PS50112">
    <property type="entry name" value="PAS"/>
    <property type="match status" value="1"/>
</dbReference>
<dbReference type="PROSITE" id="PS50109">
    <property type="entry name" value="HIS_KIN"/>
    <property type="match status" value="1"/>
</dbReference>
<dbReference type="InterPro" id="IPR013767">
    <property type="entry name" value="PAS_fold"/>
</dbReference>
<dbReference type="AlphaFoldDB" id="A0A380TDI7"/>
<dbReference type="CDD" id="cd00082">
    <property type="entry name" value="HisKA"/>
    <property type="match status" value="1"/>
</dbReference>
<name>A0A380TDI7_9ZZZZ</name>
<dbReference type="GO" id="GO:0000155">
    <property type="term" value="F:phosphorelay sensor kinase activity"/>
    <property type="evidence" value="ECO:0007669"/>
    <property type="project" value="InterPro"/>
</dbReference>
<dbReference type="Pfam" id="PF02518">
    <property type="entry name" value="HATPase_c"/>
    <property type="match status" value="1"/>
</dbReference>
<accession>A0A380TDI7</accession>
<dbReference type="PANTHER" id="PTHR43065">
    <property type="entry name" value="SENSOR HISTIDINE KINASE"/>
    <property type="match status" value="1"/>
</dbReference>
<dbReference type="InterPro" id="IPR005467">
    <property type="entry name" value="His_kinase_dom"/>
</dbReference>
<keyword evidence="1" id="KW-0597">Phosphoprotein</keyword>
<gene>
    <name evidence="9" type="ORF">DF3PB_2970002</name>
</gene>
<dbReference type="CDD" id="cd00130">
    <property type="entry name" value="PAS"/>
    <property type="match status" value="1"/>
</dbReference>
<evidence type="ECO:0000256" key="5">
    <source>
        <dbReference type="ARBA" id="ARBA00022840"/>
    </source>
</evidence>
<keyword evidence="3" id="KW-0547">Nucleotide-binding</keyword>
<dbReference type="PRINTS" id="PR00344">
    <property type="entry name" value="BCTRLSENSOR"/>
</dbReference>
<evidence type="ECO:0000256" key="3">
    <source>
        <dbReference type="ARBA" id="ARBA00022741"/>
    </source>
</evidence>
<dbReference type="GO" id="GO:0006355">
    <property type="term" value="P:regulation of DNA-templated transcription"/>
    <property type="evidence" value="ECO:0007669"/>
    <property type="project" value="InterPro"/>
</dbReference>
<dbReference type="InterPro" id="IPR036890">
    <property type="entry name" value="HATPase_C_sf"/>
</dbReference>
<dbReference type="SMART" id="SM00387">
    <property type="entry name" value="HATPase_c"/>
    <property type="match status" value="1"/>
</dbReference>
<dbReference type="Pfam" id="PF00512">
    <property type="entry name" value="HisKA"/>
    <property type="match status" value="1"/>
</dbReference>
<dbReference type="InterPro" id="IPR003661">
    <property type="entry name" value="HisK_dim/P_dom"/>
</dbReference>
<keyword evidence="6" id="KW-0902">Two-component regulatory system</keyword>
<feature type="domain" description="PAS" evidence="8">
    <location>
        <begin position="7"/>
        <end position="61"/>
    </location>
</feature>
<dbReference type="InterPro" id="IPR000014">
    <property type="entry name" value="PAS"/>
</dbReference>
<dbReference type="SUPFAM" id="SSF55874">
    <property type="entry name" value="ATPase domain of HSP90 chaperone/DNA topoisomerase II/histidine kinase"/>
    <property type="match status" value="1"/>
</dbReference>
<dbReference type="SUPFAM" id="SSF47384">
    <property type="entry name" value="Homodimeric domain of signal transducing histidine kinase"/>
    <property type="match status" value="1"/>
</dbReference>
<sequence>MSRQADASLDFDSILNALPSVVVVVNGGTRVLYVNNAGEQFFGASAKALIGRRLDRLVPADSPLFALIAQARDGNLSVSEYHVSLASPRIGHHVVNVSAAPVPEVPDAIVVSMQERSVAAKIDRQLTNRGVARSVSAMAAMLAHEVKNPLSGIRGAAQLLETTTRPEDRTLTRLIRDEADRVCNLIDRMDVFSANASLQREGINIHEVLSRVRTLAESGFGRHLHFTEGYDPSLPMVYGNRDQLIQVFLNLVKNAAEAAPVDGGEVAIATSYWHGVRFAISGRHTRVHLPLMVSVQDNGPGIPDDLKPHLFEPFITSKAKGSGLGLALVAKIVGDHGGVVEFESEPKRTVFRVMLPVFPPSEEI</sequence>
<evidence type="ECO:0000259" key="7">
    <source>
        <dbReference type="PROSITE" id="PS50109"/>
    </source>
</evidence>
<feature type="domain" description="Histidine kinase" evidence="7">
    <location>
        <begin position="141"/>
        <end position="359"/>
    </location>
</feature>
<keyword evidence="2 9" id="KW-0808">Transferase</keyword>
<dbReference type="InterPro" id="IPR004358">
    <property type="entry name" value="Sig_transdc_His_kin-like_C"/>
</dbReference>
<dbReference type="InterPro" id="IPR003594">
    <property type="entry name" value="HATPase_dom"/>
</dbReference>
<dbReference type="InterPro" id="IPR035965">
    <property type="entry name" value="PAS-like_dom_sf"/>
</dbReference>
<keyword evidence="5" id="KW-0067">ATP-binding</keyword>
<dbReference type="SMART" id="SM00388">
    <property type="entry name" value="HisKA"/>
    <property type="match status" value="1"/>
</dbReference>
<dbReference type="Gene3D" id="3.30.450.20">
    <property type="entry name" value="PAS domain"/>
    <property type="match status" value="1"/>
</dbReference>
<dbReference type="EC" id="2.7.13.3" evidence="9"/>
<keyword evidence="4" id="KW-0418">Kinase</keyword>